<dbReference type="EMBL" id="ANIY01004227">
    <property type="protein sequence ID" value="ETP30716.1"/>
    <property type="molecule type" value="Genomic_DNA"/>
</dbReference>
<evidence type="ECO:0000256" key="1">
    <source>
        <dbReference type="SAM" id="MobiDB-lite"/>
    </source>
</evidence>
<dbReference type="Proteomes" id="UP000018948">
    <property type="component" value="Unassembled WGS sequence"/>
</dbReference>
<feature type="region of interest" description="Disordered" evidence="1">
    <location>
        <begin position="1"/>
        <end position="40"/>
    </location>
</feature>
<dbReference type="AlphaFoldDB" id="W2Y6X4"/>
<accession>W2Y6X4</accession>
<evidence type="ECO:0000313" key="3">
    <source>
        <dbReference type="Proteomes" id="UP000018948"/>
    </source>
</evidence>
<comment type="caution">
    <text evidence="2">The sequence shown here is derived from an EMBL/GenBank/DDBJ whole genome shotgun (WGS) entry which is preliminary data.</text>
</comment>
<organism evidence="2 3">
    <name type="scientific">Phytophthora nicotianae P10297</name>
    <dbReference type="NCBI Taxonomy" id="1317064"/>
    <lineage>
        <taxon>Eukaryota</taxon>
        <taxon>Sar</taxon>
        <taxon>Stramenopiles</taxon>
        <taxon>Oomycota</taxon>
        <taxon>Peronosporomycetes</taxon>
        <taxon>Peronosporales</taxon>
        <taxon>Peronosporaceae</taxon>
        <taxon>Phytophthora</taxon>
    </lineage>
</organism>
<proteinExistence type="predicted"/>
<feature type="compositionally biased region" description="Basic and acidic residues" evidence="1">
    <location>
        <begin position="272"/>
        <end position="309"/>
    </location>
</feature>
<feature type="compositionally biased region" description="Polar residues" evidence="1">
    <location>
        <begin position="14"/>
        <end position="40"/>
    </location>
</feature>
<dbReference type="CDD" id="cd00303">
    <property type="entry name" value="retropepsin_like"/>
    <property type="match status" value="1"/>
</dbReference>
<dbReference type="InterPro" id="IPR021109">
    <property type="entry name" value="Peptidase_aspartic_dom_sf"/>
</dbReference>
<protein>
    <submittedName>
        <fullName evidence="2">Uncharacterized protein</fullName>
    </submittedName>
</protein>
<sequence length="483" mass="54554">MTTAPKGSDGEQETFFQVNEPTGSSLLQGDSRVESTTSHQTARVPHPIFAIVNPPKVSSMARAALVKWLKLRKEYEEYTKDRCKDGKEDIFAVMKSVKRSFDASVLETLCEVCWGVDQSTVTDEFLLEKIHEITDSFQNQELPDVKELFREELRMNMNNTDIDARVIEYFHLCNSLIKKHGFSGFFEEERGAKEKCKLIVNSLPKGLKNKVQNEQDYRVPEAKSDIRKLYELVRVKAKEQAIEERALQKANPSRKKNERKEQKSSGNLQNKRRAEQNENRMVKKVKQEKDSDRNQQKGCRSERSATKGAPKEGCFHCGGAHYLSKCPTATPAEKEKLLIDHKKDNEVEIPLCIDSGADRCCLDESCFDRLVHVKPEIVRIKLDEPLNCTLADGTSVCVDWTVKLNVRLRTIAGNVHVAEPVECLIIPGSSGEFLLGNDLLIKLGIDVERQLELLGVPLAADKNGDEFDDADEPAICDWGFRAA</sequence>
<dbReference type="Gene3D" id="2.40.70.10">
    <property type="entry name" value="Acid Proteases"/>
    <property type="match status" value="1"/>
</dbReference>
<evidence type="ECO:0000313" key="2">
    <source>
        <dbReference type="EMBL" id="ETP30716.1"/>
    </source>
</evidence>
<dbReference type="OrthoDB" id="123361at2759"/>
<name>W2Y6X4_PHYNI</name>
<reference evidence="2 3" key="1">
    <citation type="submission" date="2013-11" db="EMBL/GenBank/DDBJ databases">
        <title>The Genome Sequence of Phytophthora parasitica P10297.</title>
        <authorList>
            <consortium name="The Broad Institute Genomics Platform"/>
            <person name="Russ C."/>
            <person name="Tyler B."/>
            <person name="Panabieres F."/>
            <person name="Shan W."/>
            <person name="Tripathy S."/>
            <person name="Grunwald N."/>
            <person name="Machado M."/>
            <person name="Johnson C.S."/>
            <person name="Walker B."/>
            <person name="Young S.K."/>
            <person name="Zeng Q."/>
            <person name="Gargeya S."/>
            <person name="Fitzgerald M."/>
            <person name="Haas B."/>
            <person name="Abouelleil A."/>
            <person name="Allen A.W."/>
            <person name="Alvarado L."/>
            <person name="Arachchi H.M."/>
            <person name="Berlin A.M."/>
            <person name="Chapman S.B."/>
            <person name="Gainer-Dewar J."/>
            <person name="Goldberg J."/>
            <person name="Griggs A."/>
            <person name="Gujja S."/>
            <person name="Hansen M."/>
            <person name="Howarth C."/>
            <person name="Imamovic A."/>
            <person name="Ireland A."/>
            <person name="Larimer J."/>
            <person name="McCowan C."/>
            <person name="Murphy C."/>
            <person name="Pearson M."/>
            <person name="Poon T.W."/>
            <person name="Priest M."/>
            <person name="Roberts A."/>
            <person name="Saif S."/>
            <person name="Shea T."/>
            <person name="Sisk P."/>
            <person name="Sykes S."/>
            <person name="Wortman J."/>
            <person name="Nusbaum C."/>
            <person name="Birren B."/>
        </authorList>
    </citation>
    <scope>NUCLEOTIDE SEQUENCE [LARGE SCALE GENOMIC DNA]</scope>
    <source>
        <strain evidence="2 3">P10297</strain>
    </source>
</reference>
<gene>
    <name evidence="2" type="ORF">F442_20331</name>
</gene>
<feature type="region of interest" description="Disordered" evidence="1">
    <location>
        <begin position="244"/>
        <end position="309"/>
    </location>
</feature>